<name>A0A6G7GJQ2_KUEST</name>
<sequence>MTSIVNLPTLIREISRMKARNAFRNYIEYIQFPYFRNLDKNTRITFNFPLTVFVGQNGSGKSSTLHALYGAPKKNTPYEYWFSTAVDPIQEVSAGGDRHSFFYVYKDNRGRPLEVLKQRIFKRNNPDYWETARPNLSYGMARITAGKRNQPIEKDVVYIDFRSELSAFDKYFYFKKPRKSKTINNKQDFLRKHSVFLRRIVDGHNVVINRYGENKNELLKTFSAAELQHISFILGKKYVSGKFVEHKLFEEWGYSVIFETSSYSYSEAFAGSGEIAVVRLVLEVLGAKQYSLVLLDEPEVSLHPGAQKRLKHFLLEETRKKQLQVVISTHSPSIIEDLPSNAIKVFSQLPSGKFNVRNGITPGEAFYHLEQTNLARKTLIVEDLLSKEIINGVLKEMGDATASLFQINFYTGGASVIKNHFINVYSHANETNKFIVFDGDQKLVPQHFNPDLIIEAEQTNERFRQEIQRQTGIDIPFYPDGNQDQGARADQEKELRENYLKFYLRNVFYLPLTIPEEIIWNQEYAEKILTVSGKAVFIEKINATGDFKEKFLSVAEALTGDRKDIASAERIFLEKWLNDKNAIYDQVVTIISSIRDL</sequence>
<gene>
    <name evidence="2" type="ORF">KsCSTR_00580</name>
</gene>
<dbReference type="SUPFAM" id="SSF52540">
    <property type="entry name" value="P-loop containing nucleoside triphosphate hydrolases"/>
    <property type="match status" value="1"/>
</dbReference>
<reference evidence="2 3" key="1">
    <citation type="submission" date="2020-02" db="EMBL/GenBank/DDBJ databases">
        <title>Newly sequenced genome of strain CSTR1 showed variability in Candidatus Kuenenia stuttgartiensis genomes.</title>
        <authorList>
            <person name="Ding C."/>
            <person name="Adrian L."/>
        </authorList>
    </citation>
    <scope>NUCLEOTIDE SEQUENCE [LARGE SCALE GENOMIC DNA]</scope>
    <source>
        <strain evidence="2 3">CSTR1</strain>
    </source>
</reference>
<dbReference type="GO" id="GO:0016887">
    <property type="term" value="F:ATP hydrolysis activity"/>
    <property type="evidence" value="ECO:0007669"/>
    <property type="project" value="InterPro"/>
</dbReference>
<dbReference type="AlphaFoldDB" id="A0A6G7GJQ2"/>
<feature type="domain" description="ATPase AAA-type core" evidence="1">
    <location>
        <begin position="50"/>
        <end position="336"/>
    </location>
</feature>
<dbReference type="InterPro" id="IPR051396">
    <property type="entry name" value="Bact_Antivir_Def_Nuclease"/>
</dbReference>
<dbReference type="Gene3D" id="3.40.50.300">
    <property type="entry name" value="P-loop containing nucleotide triphosphate hydrolases"/>
    <property type="match status" value="1"/>
</dbReference>
<dbReference type="PANTHER" id="PTHR43581">
    <property type="entry name" value="ATP/GTP PHOSPHATASE"/>
    <property type="match status" value="1"/>
</dbReference>
<evidence type="ECO:0000259" key="1">
    <source>
        <dbReference type="Pfam" id="PF13304"/>
    </source>
</evidence>
<dbReference type="PANTHER" id="PTHR43581:SF4">
    <property type="entry name" value="ATP_GTP PHOSPHATASE"/>
    <property type="match status" value="1"/>
</dbReference>
<evidence type="ECO:0000313" key="2">
    <source>
        <dbReference type="EMBL" id="QII09437.1"/>
    </source>
</evidence>
<dbReference type="InterPro" id="IPR027417">
    <property type="entry name" value="P-loop_NTPase"/>
</dbReference>
<dbReference type="CDD" id="cd00267">
    <property type="entry name" value="ABC_ATPase"/>
    <property type="match status" value="1"/>
</dbReference>
<evidence type="ECO:0000313" key="3">
    <source>
        <dbReference type="Proteomes" id="UP000501926"/>
    </source>
</evidence>
<accession>A0A6G7GJQ2</accession>
<dbReference type="InterPro" id="IPR003959">
    <property type="entry name" value="ATPase_AAA_core"/>
</dbReference>
<protein>
    <recommendedName>
        <fullName evidence="1">ATPase AAA-type core domain-containing protein</fullName>
    </recommendedName>
</protein>
<dbReference type="EMBL" id="CP049055">
    <property type="protein sequence ID" value="QII09437.1"/>
    <property type="molecule type" value="Genomic_DNA"/>
</dbReference>
<organism evidence="2 3">
    <name type="scientific">Kuenenia stuttgartiensis</name>
    <dbReference type="NCBI Taxonomy" id="174633"/>
    <lineage>
        <taxon>Bacteria</taxon>
        <taxon>Pseudomonadati</taxon>
        <taxon>Planctomycetota</taxon>
        <taxon>Candidatus Brocadiia</taxon>
        <taxon>Candidatus Brocadiales</taxon>
        <taxon>Candidatus Brocadiaceae</taxon>
        <taxon>Candidatus Kuenenia</taxon>
    </lineage>
</organism>
<dbReference type="GO" id="GO:0005524">
    <property type="term" value="F:ATP binding"/>
    <property type="evidence" value="ECO:0007669"/>
    <property type="project" value="InterPro"/>
</dbReference>
<proteinExistence type="predicted"/>
<dbReference type="Pfam" id="PF13304">
    <property type="entry name" value="AAA_21"/>
    <property type="match status" value="1"/>
</dbReference>
<dbReference type="Proteomes" id="UP000501926">
    <property type="component" value="Chromosome"/>
</dbReference>